<organism evidence="4 5">
    <name type="scientific">Cellulomonas terrae</name>
    <dbReference type="NCBI Taxonomy" id="311234"/>
    <lineage>
        <taxon>Bacteria</taxon>
        <taxon>Bacillati</taxon>
        <taxon>Actinomycetota</taxon>
        <taxon>Actinomycetes</taxon>
        <taxon>Micrococcales</taxon>
        <taxon>Cellulomonadaceae</taxon>
        <taxon>Cellulomonas</taxon>
    </lineage>
</organism>
<name>A0A511JLL0_9CELL</name>
<feature type="domain" description="FHA" evidence="3">
    <location>
        <begin position="244"/>
        <end position="296"/>
    </location>
</feature>
<dbReference type="InterPro" id="IPR000253">
    <property type="entry name" value="FHA_dom"/>
</dbReference>
<feature type="region of interest" description="Disordered" evidence="2">
    <location>
        <begin position="196"/>
        <end position="216"/>
    </location>
</feature>
<keyword evidence="1" id="KW-0597">Phosphoprotein</keyword>
<proteinExistence type="predicted"/>
<dbReference type="PROSITE" id="PS50006">
    <property type="entry name" value="FHA_DOMAIN"/>
    <property type="match status" value="1"/>
</dbReference>
<dbReference type="RefSeq" id="WP_146846459.1">
    <property type="nucleotide sequence ID" value="NZ_BJWH01000012.1"/>
</dbReference>
<dbReference type="OrthoDB" id="4820057at2"/>
<dbReference type="SUPFAM" id="SSF49879">
    <property type="entry name" value="SMAD/FHA domain"/>
    <property type="match status" value="1"/>
</dbReference>
<evidence type="ECO:0000313" key="5">
    <source>
        <dbReference type="Proteomes" id="UP000321049"/>
    </source>
</evidence>
<evidence type="ECO:0000313" key="4">
    <source>
        <dbReference type="EMBL" id="GEL98887.1"/>
    </source>
</evidence>
<keyword evidence="5" id="KW-1185">Reference proteome</keyword>
<dbReference type="InterPro" id="IPR008984">
    <property type="entry name" value="SMAD_FHA_dom_sf"/>
</dbReference>
<protein>
    <recommendedName>
        <fullName evidence="3">FHA domain-containing protein</fullName>
    </recommendedName>
</protein>
<comment type="caution">
    <text evidence="4">The sequence shown here is derived from an EMBL/GenBank/DDBJ whole genome shotgun (WGS) entry which is preliminary data.</text>
</comment>
<dbReference type="Proteomes" id="UP000321049">
    <property type="component" value="Unassembled WGS sequence"/>
</dbReference>
<reference evidence="4 5" key="1">
    <citation type="submission" date="2019-07" db="EMBL/GenBank/DDBJ databases">
        <title>Whole genome shotgun sequence of Cellulomonas terrae NBRC 100819.</title>
        <authorList>
            <person name="Hosoyama A."/>
            <person name="Uohara A."/>
            <person name="Ohji S."/>
            <person name="Ichikawa N."/>
        </authorList>
    </citation>
    <scope>NUCLEOTIDE SEQUENCE [LARGE SCALE GENOMIC DNA]</scope>
    <source>
        <strain evidence="4 5">NBRC 100819</strain>
    </source>
</reference>
<accession>A0A511JLL0</accession>
<sequence length="331" mass="34664">MTAPVLGRWPRVRADLRADGTGTLSVNDVEHACAAPSAARLRAGVIARCAALATTVHRPVRLELTDSLGTQQLAVGPDGAVQRVRDDGTLDTAVAPPVDASPCRRCGVPQQVTTMTCDACGVLEPHRVELVPVAVLDADALVHPDEEVIERLRATLVDAAATAPPRPEPAVRPAPAVPLVPVATRSTTTGPASLGNLFHEPADPEPVAPPPTRTGRRTAPAVVRARSLHLTFSAQPSVTAPDGVSLGRDPAAADGRHPIRVASPGMQVSKTHAFVDVDDHGRVFVTDCRSTNGTRIMSQPPVRLTPGDRHEIAPGTTLELGDVRCTVTLVD</sequence>
<evidence type="ECO:0000259" key="3">
    <source>
        <dbReference type="PROSITE" id="PS50006"/>
    </source>
</evidence>
<gene>
    <name evidence="4" type="ORF">CTE05_24340</name>
</gene>
<evidence type="ECO:0000256" key="2">
    <source>
        <dbReference type="SAM" id="MobiDB-lite"/>
    </source>
</evidence>
<dbReference type="Pfam" id="PF00498">
    <property type="entry name" value="FHA"/>
    <property type="match status" value="1"/>
</dbReference>
<dbReference type="AlphaFoldDB" id="A0A511JLL0"/>
<evidence type="ECO:0000256" key="1">
    <source>
        <dbReference type="ARBA" id="ARBA00022553"/>
    </source>
</evidence>
<dbReference type="Gene3D" id="2.60.200.20">
    <property type="match status" value="1"/>
</dbReference>
<dbReference type="EMBL" id="BJWH01000012">
    <property type="protein sequence ID" value="GEL98887.1"/>
    <property type="molecule type" value="Genomic_DNA"/>
</dbReference>